<proteinExistence type="predicted"/>
<dbReference type="InterPro" id="IPR029063">
    <property type="entry name" value="SAM-dependent_MTases_sf"/>
</dbReference>
<evidence type="ECO:0000259" key="1">
    <source>
        <dbReference type="Pfam" id="PF13847"/>
    </source>
</evidence>
<dbReference type="Pfam" id="PF13847">
    <property type="entry name" value="Methyltransf_31"/>
    <property type="match status" value="1"/>
</dbReference>
<dbReference type="EMBL" id="REFC01000014">
    <property type="protein sequence ID" value="RMA57967.1"/>
    <property type="molecule type" value="Genomic_DNA"/>
</dbReference>
<dbReference type="InterPro" id="IPR025714">
    <property type="entry name" value="Methyltranfer_dom"/>
</dbReference>
<evidence type="ECO:0000313" key="2">
    <source>
        <dbReference type="EMBL" id="RMA57967.1"/>
    </source>
</evidence>
<dbReference type="SUPFAM" id="SSF53335">
    <property type="entry name" value="S-adenosyl-L-methionine-dependent methyltransferases"/>
    <property type="match status" value="1"/>
</dbReference>
<accession>A0A3L9YER8</accession>
<dbReference type="Gene3D" id="3.40.50.150">
    <property type="entry name" value="Vaccinia Virus protein VP39"/>
    <property type="match status" value="1"/>
</dbReference>
<evidence type="ECO:0000313" key="3">
    <source>
        <dbReference type="Proteomes" id="UP000271339"/>
    </source>
</evidence>
<dbReference type="OrthoDB" id="9800454at2"/>
<keyword evidence="3" id="KW-1185">Reference proteome</keyword>
<keyword evidence="2" id="KW-0489">Methyltransferase</keyword>
<reference evidence="2 3" key="1">
    <citation type="submission" date="2018-10" db="EMBL/GenBank/DDBJ databases">
        <title>Genomic Encyclopedia of Archaeal and Bacterial Type Strains, Phase II (KMG-II): from individual species to whole genera.</title>
        <authorList>
            <person name="Goeker M."/>
        </authorList>
    </citation>
    <scope>NUCLEOTIDE SEQUENCE [LARGE SCALE GENOMIC DNA]</scope>
    <source>
        <strain evidence="2 3">DSM 23424</strain>
    </source>
</reference>
<dbReference type="GO" id="GO:0008168">
    <property type="term" value="F:methyltransferase activity"/>
    <property type="evidence" value="ECO:0007669"/>
    <property type="project" value="UniProtKB-KW"/>
</dbReference>
<dbReference type="RefSeq" id="WP_121908310.1">
    <property type="nucleotide sequence ID" value="NZ_REFC01000014.1"/>
</dbReference>
<sequence length="210" mass="24733">MESKKYLNIIKHYENCISKHGDTLKGADWPNENDAILRYKIMLGLIKDGETCNLLDFGCGAGHMFEFMTNQNKLYDYINYSGLDISEKIISLSKEKFPKNNFYCFDILQDDINTLSNFDYAILNGVFTEKIDLTFDEMWLYFKSMITVVFDKVDKGIAFNVMSKAVEWERDDLFHLPTDLLIDFMTKNLSRNFVIRNDYGLYEYTVYLYK</sequence>
<protein>
    <submittedName>
        <fullName evidence="2">Methyltransferase family protein</fullName>
    </submittedName>
</protein>
<gene>
    <name evidence="2" type="ORF">BXY75_2775</name>
</gene>
<name>A0A3L9YER8_9FLAO</name>
<dbReference type="GO" id="GO:0032259">
    <property type="term" value="P:methylation"/>
    <property type="evidence" value="ECO:0007669"/>
    <property type="project" value="UniProtKB-KW"/>
</dbReference>
<keyword evidence="2" id="KW-0808">Transferase</keyword>
<dbReference type="AlphaFoldDB" id="A0A3L9YER8"/>
<feature type="domain" description="Methyltransferase" evidence="1">
    <location>
        <begin position="51"/>
        <end position="148"/>
    </location>
</feature>
<comment type="caution">
    <text evidence="2">The sequence shown here is derived from an EMBL/GenBank/DDBJ whole genome shotgun (WGS) entry which is preliminary data.</text>
</comment>
<organism evidence="2 3">
    <name type="scientific">Ulvibacter antarcticus</name>
    <dbReference type="NCBI Taxonomy" id="442714"/>
    <lineage>
        <taxon>Bacteria</taxon>
        <taxon>Pseudomonadati</taxon>
        <taxon>Bacteroidota</taxon>
        <taxon>Flavobacteriia</taxon>
        <taxon>Flavobacteriales</taxon>
        <taxon>Flavobacteriaceae</taxon>
        <taxon>Ulvibacter</taxon>
    </lineage>
</organism>
<dbReference type="CDD" id="cd02440">
    <property type="entry name" value="AdoMet_MTases"/>
    <property type="match status" value="1"/>
</dbReference>
<dbReference type="Proteomes" id="UP000271339">
    <property type="component" value="Unassembled WGS sequence"/>
</dbReference>